<dbReference type="Proteomes" id="UP001163821">
    <property type="component" value="Unassembled WGS sequence"/>
</dbReference>
<name>A0AA41Y0X7_9BACT</name>
<organism evidence="1 2">
    <name type="scientific">Gaoshiqia sediminis</name>
    <dbReference type="NCBI Taxonomy" id="2986998"/>
    <lineage>
        <taxon>Bacteria</taxon>
        <taxon>Pseudomonadati</taxon>
        <taxon>Bacteroidota</taxon>
        <taxon>Bacteroidia</taxon>
        <taxon>Marinilabiliales</taxon>
        <taxon>Prolixibacteraceae</taxon>
        <taxon>Gaoshiqia</taxon>
    </lineage>
</organism>
<gene>
    <name evidence="1" type="ORF">N2K84_01740</name>
</gene>
<dbReference type="AlphaFoldDB" id="A0AA41Y0X7"/>
<evidence type="ECO:0000313" key="2">
    <source>
        <dbReference type="Proteomes" id="UP001163821"/>
    </source>
</evidence>
<dbReference type="RefSeq" id="WP_282590037.1">
    <property type="nucleotide sequence ID" value="NZ_JAPAAF010000001.1"/>
</dbReference>
<evidence type="ECO:0000313" key="1">
    <source>
        <dbReference type="EMBL" id="MCW0481431.1"/>
    </source>
</evidence>
<sequence>MVLPAVGVAYEGFELENKGNESECHTTPKELNVHHRQSLLAANKEPSPPNAEGVQHLPDTGFLRNLVVSLDPGKGFWTEVNCVAISFVQPASGLR</sequence>
<accession>A0AA41Y0X7</accession>
<keyword evidence="2" id="KW-1185">Reference proteome</keyword>
<comment type="caution">
    <text evidence="1">The sequence shown here is derived from an EMBL/GenBank/DDBJ whole genome shotgun (WGS) entry which is preliminary data.</text>
</comment>
<dbReference type="EMBL" id="JAPAAF010000001">
    <property type="protein sequence ID" value="MCW0481431.1"/>
    <property type="molecule type" value="Genomic_DNA"/>
</dbReference>
<reference evidence="1" key="1">
    <citation type="submission" date="2022-10" db="EMBL/GenBank/DDBJ databases">
        <title>Gaoshiqiia sediminis gen. nov., sp. nov., isolated from coastal sediment.</title>
        <authorList>
            <person name="Yu W.X."/>
            <person name="Mu D.S."/>
            <person name="Du J.Z."/>
            <person name="Liang Y.Q."/>
        </authorList>
    </citation>
    <scope>NUCLEOTIDE SEQUENCE</scope>
    <source>
        <strain evidence="1">A06</strain>
    </source>
</reference>
<protein>
    <submittedName>
        <fullName evidence="1">Uncharacterized protein</fullName>
    </submittedName>
</protein>
<proteinExistence type="predicted"/>